<proteinExistence type="predicted"/>
<gene>
    <name evidence="2" type="ORF">DDZ16_10960</name>
</gene>
<dbReference type="AlphaFoldDB" id="A0A2U2B900"/>
<keyword evidence="3" id="KW-1185">Reference proteome</keyword>
<dbReference type="OrthoDB" id="595025at2"/>
<organism evidence="2 3">
    <name type="scientific">Marinilabilia rubra</name>
    <dbReference type="NCBI Taxonomy" id="2162893"/>
    <lineage>
        <taxon>Bacteria</taxon>
        <taxon>Pseudomonadati</taxon>
        <taxon>Bacteroidota</taxon>
        <taxon>Bacteroidia</taxon>
        <taxon>Marinilabiliales</taxon>
        <taxon>Marinilabiliaceae</taxon>
        <taxon>Marinilabilia</taxon>
    </lineage>
</organism>
<evidence type="ECO:0000256" key="1">
    <source>
        <dbReference type="SAM" id="MobiDB-lite"/>
    </source>
</evidence>
<protein>
    <recommendedName>
        <fullName evidence="4">Periplasmic heavy metal sensor</fullName>
    </recommendedName>
</protein>
<evidence type="ECO:0000313" key="2">
    <source>
        <dbReference type="EMBL" id="PWD99514.1"/>
    </source>
</evidence>
<feature type="region of interest" description="Disordered" evidence="1">
    <location>
        <begin position="161"/>
        <end position="191"/>
    </location>
</feature>
<dbReference type="RefSeq" id="WP_109264510.1">
    <property type="nucleotide sequence ID" value="NZ_QEWP01000007.1"/>
</dbReference>
<evidence type="ECO:0000313" key="3">
    <source>
        <dbReference type="Proteomes" id="UP000244956"/>
    </source>
</evidence>
<dbReference type="Gene3D" id="1.20.120.1490">
    <property type="match status" value="1"/>
</dbReference>
<feature type="compositionally biased region" description="Gly residues" evidence="1">
    <location>
        <begin position="166"/>
        <end position="185"/>
    </location>
</feature>
<dbReference type="Proteomes" id="UP000244956">
    <property type="component" value="Unassembled WGS sequence"/>
</dbReference>
<comment type="caution">
    <text evidence="2">The sequence shown here is derived from an EMBL/GenBank/DDBJ whole genome shotgun (WGS) entry which is preliminary data.</text>
</comment>
<reference evidence="2 3" key="1">
    <citation type="submission" date="2018-05" db="EMBL/GenBank/DDBJ databases">
        <title>Marinilabilia rubrum sp. nov., isolated from saltern sediment.</title>
        <authorList>
            <person name="Zhang R."/>
        </authorList>
    </citation>
    <scope>NUCLEOTIDE SEQUENCE [LARGE SCALE GENOMIC DNA]</scope>
    <source>
        <strain evidence="2 3">WTE16</strain>
    </source>
</reference>
<dbReference type="EMBL" id="QEWP01000007">
    <property type="protein sequence ID" value="PWD99514.1"/>
    <property type="molecule type" value="Genomic_DNA"/>
</dbReference>
<accession>A0A2U2B900</accession>
<name>A0A2U2B900_9BACT</name>
<evidence type="ECO:0008006" key="4">
    <source>
        <dbReference type="Google" id="ProtNLM"/>
    </source>
</evidence>
<sequence>MNKKTLIATVLILMAAFIVGWAIQRWFNPFSGSPYFNNTTSSNPAPFTMGAGQGQGFRQMANSLNLSEEQISSLSEIEAGYRSRMHKYMQLIDSIDLAILNELKSNSPNEEKLDSLAVKAGSIQFHLKKATADHFLAIKNLCNPRQKERFNEVISNINKFKRGRGMGKGQGQGMGQGMGRRGQGQGRNRCN</sequence>